<evidence type="ECO:0000256" key="14">
    <source>
        <dbReference type="SAM" id="MobiDB-lite"/>
    </source>
</evidence>
<evidence type="ECO:0000313" key="17">
    <source>
        <dbReference type="Proteomes" id="UP000694388"/>
    </source>
</evidence>
<dbReference type="GO" id="GO:0010484">
    <property type="term" value="F:histone H3 acetyltransferase activity"/>
    <property type="evidence" value="ECO:0007669"/>
    <property type="project" value="TreeGrafter"/>
</dbReference>
<dbReference type="GeneTree" id="ENSGT00940000157744"/>
<dbReference type="InterPro" id="IPR016181">
    <property type="entry name" value="Acyl_CoA_acyltransferase"/>
</dbReference>
<dbReference type="GO" id="GO:0045935">
    <property type="term" value="P:positive regulation of nucleobase-containing compound metabolic process"/>
    <property type="evidence" value="ECO:0007669"/>
    <property type="project" value="UniProtKB-ARBA"/>
</dbReference>
<keyword evidence="17" id="KW-1185">Reference proteome</keyword>
<dbReference type="GO" id="GO:0003682">
    <property type="term" value="F:chromatin binding"/>
    <property type="evidence" value="ECO:0007669"/>
    <property type="project" value="TreeGrafter"/>
</dbReference>
<dbReference type="InterPro" id="IPR050603">
    <property type="entry name" value="MYST_HAT"/>
</dbReference>
<reference evidence="16" key="2">
    <citation type="submission" date="2025-09" db="UniProtKB">
        <authorList>
            <consortium name="Ensembl"/>
        </authorList>
    </citation>
    <scope>IDENTIFICATION</scope>
</reference>
<evidence type="ECO:0000256" key="13">
    <source>
        <dbReference type="RuleBase" id="RU361211"/>
    </source>
</evidence>
<keyword evidence="9" id="KW-0007">Acetylation</keyword>
<evidence type="ECO:0000256" key="2">
    <source>
        <dbReference type="ARBA" id="ARBA00010107"/>
    </source>
</evidence>
<evidence type="ECO:0000256" key="12">
    <source>
        <dbReference type="ARBA" id="ARBA00023242"/>
    </source>
</evidence>
<proteinExistence type="inferred from homology"/>
<evidence type="ECO:0000256" key="6">
    <source>
        <dbReference type="ARBA" id="ARBA00022771"/>
    </source>
</evidence>
<dbReference type="PANTHER" id="PTHR10615:SF161">
    <property type="entry name" value="HISTONE ACETYLTRANSFERASE KAT7"/>
    <property type="match status" value="1"/>
</dbReference>
<reference evidence="16" key="1">
    <citation type="submission" date="2025-08" db="UniProtKB">
        <authorList>
            <consortium name="Ensembl"/>
        </authorList>
    </citation>
    <scope>IDENTIFICATION</scope>
</reference>
<evidence type="ECO:0000313" key="16">
    <source>
        <dbReference type="Ensembl" id="ENSEBUP00000010747.1"/>
    </source>
</evidence>
<dbReference type="Gene3D" id="3.40.630.30">
    <property type="match status" value="1"/>
</dbReference>
<feature type="region of interest" description="Disordered" evidence="14">
    <location>
        <begin position="39"/>
        <end position="153"/>
    </location>
</feature>
<name>A0A8C4Q6K2_EPTBU</name>
<dbReference type="InterPro" id="IPR002515">
    <property type="entry name" value="Znf_C2H2C"/>
</dbReference>
<keyword evidence="10" id="KW-0805">Transcription regulation</keyword>
<organism evidence="16 17">
    <name type="scientific">Eptatretus burgeri</name>
    <name type="common">Inshore hagfish</name>
    <dbReference type="NCBI Taxonomy" id="7764"/>
    <lineage>
        <taxon>Eukaryota</taxon>
        <taxon>Metazoa</taxon>
        <taxon>Chordata</taxon>
        <taxon>Craniata</taxon>
        <taxon>Vertebrata</taxon>
        <taxon>Cyclostomata</taxon>
        <taxon>Myxini</taxon>
        <taxon>Myxiniformes</taxon>
        <taxon>Myxinidae</taxon>
        <taxon>Eptatretinae</taxon>
        <taxon>Eptatretus</taxon>
    </lineage>
</organism>
<evidence type="ECO:0000259" key="15">
    <source>
        <dbReference type="PROSITE" id="PS51726"/>
    </source>
</evidence>
<dbReference type="GO" id="GO:0008270">
    <property type="term" value="F:zinc ion binding"/>
    <property type="evidence" value="ECO:0007669"/>
    <property type="project" value="UniProtKB-KW"/>
</dbReference>
<dbReference type="GO" id="GO:0010557">
    <property type="term" value="P:positive regulation of macromolecule biosynthetic process"/>
    <property type="evidence" value="ECO:0007669"/>
    <property type="project" value="UniProtKB-ARBA"/>
</dbReference>
<feature type="domain" description="MYST-type HAT" evidence="15">
    <location>
        <begin position="305"/>
        <end position="466"/>
    </location>
</feature>
<evidence type="ECO:0000256" key="1">
    <source>
        <dbReference type="ARBA" id="ARBA00004123"/>
    </source>
</evidence>
<dbReference type="Gene3D" id="3.30.60.60">
    <property type="entry name" value="N-acetyl transferase-like"/>
    <property type="match status" value="1"/>
</dbReference>
<keyword evidence="11" id="KW-0804">Transcription</keyword>
<evidence type="ECO:0000256" key="10">
    <source>
        <dbReference type="ARBA" id="ARBA00023015"/>
    </source>
</evidence>
<dbReference type="Proteomes" id="UP000694388">
    <property type="component" value="Unplaced"/>
</dbReference>
<keyword evidence="12 13" id="KW-0539">Nucleus</keyword>
<feature type="compositionally biased region" description="Polar residues" evidence="14">
    <location>
        <begin position="95"/>
        <end position="117"/>
    </location>
</feature>
<keyword evidence="7" id="KW-0862">Zinc</keyword>
<keyword evidence="6" id="KW-0863">Zinc-finger</keyword>
<sequence>MWWKRLLYIPQTRGKIPEPEVICLFVYFADSCDELRASQTSAPCSLPTRIPQNHPLRSTRSSGSDSEIVALDTSEKGADSGCSAAPADESPPRTPTGNAPSSDSELDVSSLTASNDETAAPGPPAPPPAEGDSGSDRSEPQTKRQCCDKSPGPLPHCPTPGCNSFGHLTGKYECHFSTWGCPLYHNMTAEECKRRALDREKRAEEWMTSQWRDESRHTTRHAVPTEKQLRYREKISEFRKNRNAGPSEDQKRLYDEHRQMHGTKREPLLHGLTSDFDLELFRQAQARASEDMERIYSLGAGILAESTRAIHTIVFGRFELDTWYHSPYPEEYTRLGKLFICEFCLKFMKSCTILRRHTAKCVWKHPPGDEIYRKGSISVFEVDGKRNKVRQQGLTFQQVTCPGRIQIRSTRGTQGIGNGTSLFCESVIDFHFYAYAAEDAGSIMFLAPFVCDGFVTDITCQPLKVF</sequence>
<dbReference type="AlphaFoldDB" id="A0A8C4Q6K2"/>
<evidence type="ECO:0000256" key="3">
    <source>
        <dbReference type="ARBA" id="ARBA00013184"/>
    </source>
</evidence>
<dbReference type="Ensembl" id="ENSEBUT00000011300.1">
    <property type="protein sequence ID" value="ENSEBUP00000010747.1"/>
    <property type="gene ID" value="ENSEBUG00000006910.1"/>
</dbReference>
<keyword evidence="5" id="KW-0479">Metal-binding</keyword>
<evidence type="ECO:0000256" key="8">
    <source>
        <dbReference type="ARBA" id="ARBA00022853"/>
    </source>
</evidence>
<dbReference type="Pfam" id="PF01530">
    <property type="entry name" value="zf-C2HC"/>
    <property type="match status" value="1"/>
</dbReference>
<dbReference type="FunFam" id="3.30.60.60:FF:000001">
    <property type="entry name" value="Histone acetyltransferase"/>
    <property type="match status" value="1"/>
</dbReference>
<evidence type="ECO:0000256" key="11">
    <source>
        <dbReference type="ARBA" id="ARBA00023163"/>
    </source>
</evidence>
<feature type="compositionally biased region" description="Basic and acidic residues" evidence="14">
    <location>
        <begin position="134"/>
        <end position="147"/>
    </location>
</feature>
<dbReference type="GO" id="GO:0003712">
    <property type="term" value="F:transcription coregulator activity"/>
    <property type="evidence" value="ECO:0007669"/>
    <property type="project" value="TreeGrafter"/>
</dbReference>
<keyword evidence="8" id="KW-0156">Chromatin regulator</keyword>
<protein>
    <recommendedName>
        <fullName evidence="3 13">Histone acetyltransferase</fullName>
        <ecNumber evidence="3 13">2.3.1.48</ecNumber>
    </recommendedName>
</protein>
<dbReference type="PROSITE" id="PS51726">
    <property type="entry name" value="MYST_HAT"/>
    <property type="match status" value="1"/>
</dbReference>
<dbReference type="GO" id="GO:0036409">
    <property type="term" value="C:histone H3-K14 acetyltransferase complex"/>
    <property type="evidence" value="ECO:0007669"/>
    <property type="project" value="TreeGrafter"/>
</dbReference>
<dbReference type="EC" id="2.3.1.48" evidence="3 13"/>
<feature type="compositionally biased region" description="Polar residues" evidence="14">
    <location>
        <begin position="55"/>
        <end position="65"/>
    </location>
</feature>
<keyword evidence="4" id="KW-0808">Transferase</keyword>
<dbReference type="SUPFAM" id="SSF55729">
    <property type="entry name" value="Acyl-CoA N-acyltransferases (Nat)"/>
    <property type="match status" value="1"/>
</dbReference>
<evidence type="ECO:0000256" key="7">
    <source>
        <dbReference type="ARBA" id="ARBA00022833"/>
    </source>
</evidence>
<dbReference type="InterPro" id="IPR036060">
    <property type="entry name" value="Znf_C2H2C_sf"/>
</dbReference>
<comment type="catalytic activity">
    <reaction evidence="13">
        <text>L-lysyl-[protein] + acetyl-CoA = N(6)-acetyl-L-lysyl-[protein] + CoA + H(+)</text>
        <dbReference type="Rhea" id="RHEA:45948"/>
        <dbReference type="Rhea" id="RHEA-COMP:9752"/>
        <dbReference type="Rhea" id="RHEA-COMP:10731"/>
        <dbReference type="ChEBI" id="CHEBI:15378"/>
        <dbReference type="ChEBI" id="CHEBI:29969"/>
        <dbReference type="ChEBI" id="CHEBI:57287"/>
        <dbReference type="ChEBI" id="CHEBI:57288"/>
        <dbReference type="ChEBI" id="CHEBI:61930"/>
        <dbReference type="EC" id="2.3.1.48"/>
    </reaction>
</comment>
<accession>A0A8C4Q6K2</accession>
<dbReference type="SUPFAM" id="SSF103637">
    <property type="entry name" value="CCHHC domain"/>
    <property type="match status" value="1"/>
</dbReference>
<comment type="similarity">
    <text evidence="2 13">Belongs to the MYST (SAS/MOZ) family.</text>
</comment>
<dbReference type="Pfam" id="PF17772">
    <property type="entry name" value="zf-MYST"/>
    <property type="match status" value="1"/>
</dbReference>
<dbReference type="PANTHER" id="PTHR10615">
    <property type="entry name" value="HISTONE ACETYLTRANSFERASE"/>
    <property type="match status" value="1"/>
</dbReference>
<dbReference type="InterPro" id="IPR040706">
    <property type="entry name" value="Zf-MYST"/>
</dbReference>
<dbReference type="PROSITE" id="PS51802">
    <property type="entry name" value="ZF_CCHHC"/>
    <property type="match status" value="1"/>
</dbReference>
<evidence type="ECO:0000256" key="5">
    <source>
        <dbReference type="ARBA" id="ARBA00022723"/>
    </source>
</evidence>
<dbReference type="InterPro" id="IPR002717">
    <property type="entry name" value="HAT_MYST-type"/>
</dbReference>
<evidence type="ECO:0000256" key="4">
    <source>
        <dbReference type="ARBA" id="ARBA00022679"/>
    </source>
</evidence>
<dbReference type="GO" id="GO:0006357">
    <property type="term" value="P:regulation of transcription by RNA polymerase II"/>
    <property type="evidence" value="ECO:0007669"/>
    <property type="project" value="TreeGrafter"/>
</dbReference>
<dbReference type="GO" id="GO:0010485">
    <property type="term" value="F:histone H4 acetyltransferase activity"/>
    <property type="evidence" value="ECO:0007669"/>
    <property type="project" value="TreeGrafter"/>
</dbReference>
<dbReference type="Gene3D" id="4.10.320.30">
    <property type="match status" value="1"/>
</dbReference>
<comment type="subcellular location">
    <subcellularLocation>
        <location evidence="1 13">Nucleus</location>
    </subcellularLocation>
</comment>
<evidence type="ECO:0000256" key="9">
    <source>
        <dbReference type="ARBA" id="ARBA00022990"/>
    </source>
</evidence>